<dbReference type="Proteomes" id="UP000802392">
    <property type="component" value="Unassembled WGS sequence"/>
</dbReference>
<name>A0ABX0TGQ4_9MICC</name>
<comment type="caution">
    <text evidence="1">The sequence shown here is derived from an EMBL/GenBank/DDBJ whole genome shotgun (WGS) entry which is preliminary data.</text>
</comment>
<evidence type="ECO:0008006" key="3">
    <source>
        <dbReference type="Google" id="ProtNLM"/>
    </source>
</evidence>
<dbReference type="EMBL" id="JAAOZD010000003">
    <property type="protein sequence ID" value="NIJ01692.1"/>
    <property type="molecule type" value="Genomic_DNA"/>
</dbReference>
<reference evidence="1 2" key="1">
    <citation type="submission" date="2020-03" db="EMBL/GenBank/DDBJ databases">
        <title>Genomic Encyclopedia of Type Strains, Phase III (KMG-III): the genomes of soil and plant-associated and newly described type strains.</title>
        <authorList>
            <person name="Whitman W."/>
        </authorList>
    </citation>
    <scope>NUCLEOTIDE SEQUENCE [LARGE SCALE GENOMIC DNA]</scope>
    <source>
        <strain evidence="1 2">CECT 4207</strain>
    </source>
</reference>
<protein>
    <recommendedName>
        <fullName evidence="3">Antitoxin Xre/MbcA/ParS-like toxin-binding domain-containing protein</fullName>
    </recommendedName>
</protein>
<evidence type="ECO:0000313" key="1">
    <source>
        <dbReference type="EMBL" id="NIJ01692.1"/>
    </source>
</evidence>
<sequence>MPPDLYRAPVPDQLWERTKSEFGLPSLEQVQERLATGPVYPGPIMRRLFRVFIDEDTFCPGYQFLPDRSLNPVVTGLFERSMELRIPHNYFALWMMIPSPTLDGRRPVDLRETRDPTPLLTALDQLRVVVAS</sequence>
<proteinExistence type="predicted"/>
<organism evidence="1 2">
    <name type="scientific">Paenarthrobacter ilicis</name>
    <dbReference type="NCBI Taxonomy" id="43665"/>
    <lineage>
        <taxon>Bacteria</taxon>
        <taxon>Bacillati</taxon>
        <taxon>Actinomycetota</taxon>
        <taxon>Actinomycetes</taxon>
        <taxon>Micrococcales</taxon>
        <taxon>Micrococcaceae</taxon>
        <taxon>Paenarthrobacter</taxon>
    </lineage>
</organism>
<keyword evidence="2" id="KW-1185">Reference proteome</keyword>
<evidence type="ECO:0000313" key="2">
    <source>
        <dbReference type="Proteomes" id="UP000802392"/>
    </source>
</evidence>
<gene>
    <name evidence="1" type="ORF">FHR86_002013</name>
</gene>
<accession>A0ABX0TGQ4</accession>
<dbReference type="RefSeq" id="WP_167265658.1">
    <property type="nucleotide sequence ID" value="NZ_BAAAVO010000013.1"/>
</dbReference>